<accession>A0A7I8W674</accession>
<dbReference type="Proteomes" id="UP000549394">
    <property type="component" value="Unassembled WGS sequence"/>
</dbReference>
<dbReference type="EMBL" id="CAJFCJ010000020">
    <property type="protein sequence ID" value="CAD5124047.1"/>
    <property type="molecule type" value="Genomic_DNA"/>
</dbReference>
<organism evidence="1 2">
    <name type="scientific">Dimorphilus gyrociliatus</name>
    <dbReference type="NCBI Taxonomy" id="2664684"/>
    <lineage>
        <taxon>Eukaryota</taxon>
        <taxon>Metazoa</taxon>
        <taxon>Spiralia</taxon>
        <taxon>Lophotrochozoa</taxon>
        <taxon>Annelida</taxon>
        <taxon>Polychaeta</taxon>
        <taxon>Polychaeta incertae sedis</taxon>
        <taxon>Dinophilidae</taxon>
        <taxon>Dimorphilus</taxon>
    </lineage>
</organism>
<dbReference type="AlphaFoldDB" id="A0A7I8W674"/>
<name>A0A7I8W674_9ANNE</name>
<gene>
    <name evidence="1" type="ORF">DGYR_LOCUS11648</name>
</gene>
<proteinExistence type="predicted"/>
<keyword evidence="2" id="KW-1185">Reference proteome</keyword>
<sequence length="193" mass="22074">MGNLCTQQKVGDVAEMEDKADYPPPEQINNVCGTEVNRDEKLYLYALFCCTRLANAYTTHKFPNISCEDLDKEDYINFLNILNEMQSDLVYEENLSVNAKVDSLYDQYAKQSLKELAYYYGGCTDENSGIDMSVIYDDTLKMVIADMISGFVWKTSSLKNEEFSKHLRLKEPEVLINAETGESSKDWVDEQDS</sequence>
<reference evidence="1 2" key="1">
    <citation type="submission" date="2020-08" db="EMBL/GenBank/DDBJ databases">
        <authorList>
            <person name="Hejnol A."/>
        </authorList>
    </citation>
    <scope>NUCLEOTIDE SEQUENCE [LARGE SCALE GENOMIC DNA]</scope>
</reference>
<comment type="caution">
    <text evidence="1">The sequence shown here is derived from an EMBL/GenBank/DDBJ whole genome shotgun (WGS) entry which is preliminary data.</text>
</comment>
<protein>
    <submittedName>
        <fullName evidence="1">DgyrCDS12353</fullName>
    </submittedName>
</protein>
<evidence type="ECO:0000313" key="1">
    <source>
        <dbReference type="EMBL" id="CAD5124047.1"/>
    </source>
</evidence>
<evidence type="ECO:0000313" key="2">
    <source>
        <dbReference type="Proteomes" id="UP000549394"/>
    </source>
</evidence>